<evidence type="ECO:0000259" key="9">
    <source>
        <dbReference type="Pfam" id="PF13734"/>
    </source>
</evidence>
<keyword evidence="6" id="KW-0788">Thiol protease</keyword>
<dbReference type="eggNOG" id="ENOG5033GCT">
    <property type="taxonomic scope" value="Bacteria"/>
</dbReference>
<dbReference type="InterPro" id="IPR012640">
    <property type="entry name" value="Membr_lipoprot_lipid_attach_CS"/>
</dbReference>
<dbReference type="PATRIC" id="fig|883158.3.peg.1723"/>
<dbReference type="InterPro" id="IPR044934">
    <property type="entry name" value="Streptopain_sf"/>
</dbReference>
<dbReference type="EMBL" id="AGWK01000045">
    <property type="protein sequence ID" value="EHO67864.1"/>
    <property type="molecule type" value="Genomic_DNA"/>
</dbReference>
<organism evidence="10 11">
    <name type="scientific">Prevotella micans F0438</name>
    <dbReference type="NCBI Taxonomy" id="883158"/>
    <lineage>
        <taxon>Bacteria</taxon>
        <taxon>Pseudomonadati</taxon>
        <taxon>Bacteroidota</taxon>
        <taxon>Bacteroidia</taxon>
        <taxon>Bacteroidales</taxon>
        <taxon>Prevotellaceae</taxon>
        <taxon>Prevotella</taxon>
    </lineage>
</organism>
<dbReference type="InterPro" id="IPR038765">
    <property type="entry name" value="Papain-like_cys_pep_sf"/>
</dbReference>
<dbReference type="Pfam" id="PF08139">
    <property type="entry name" value="LPAM_1"/>
    <property type="match status" value="1"/>
</dbReference>
<dbReference type="HOGENOM" id="CLU_045358_0_0_10"/>
<comment type="caution">
    <text evidence="10">The sequence shown here is derived from an EMBL/GenBank/DDBJ whole genome shotgun (WGS) entry which is preliminary data.</text>
</comment>
<evidence type="ECO:0000256" key="2">
    <source>
        <dbReference type="ARBA" id="ARBA00017922"/>
    </source>
</evidence>
<dbReference type="Gene3D" id="3.90.70.50">
    <property type="entry name" value="Peptidase C10, streptopain"/>
    <property type="match status" value="1"/>
</dbReference>
<feature type="chain" id="PRO_5003552061" description="Type IV secretion system putative lipoprotein virB7" evidence="8">
    <location>
        <begin position="22"/>
        <end position="427"/>
    </location>
</feature>
<dbReference type="AlphaFoldDB" id="H1Q483"/>
<dbReference type="GO" id="GO:0008234">
    <property type="term" value="F:cysteine-type peptidase activity"/>
    <property type="evidence" value="ECO:0007669"/>
    <property type="project" value="UniProtKB-KW"/>
</dbReference>
<feature type="active site" description="Proton acceptor" evidence="7">
    <location>
        <position position="354"/>
    </location>
</feature>
<proteinExistence type="inferred from homology"/>
<evidence type="ECO:0000313" key="11">
    <source>
        <dbReference type="Proteomes" id="UP000016023"/>
    </source>
</evidence>
<evidence type="ECO:0000256" key="8">
    <source>
        <dbReference type="SAM" id="SignalP"/>
    </source>
</evidence>
<dbReference type="Pfam" id="PF01640">
    <property type="entry name" value="Peptidase_C10"/>
    <property type="match status" value="1"/>
</dbReference>
<keyword evidence="3" id="KW-0645">Protease</keyword>
<evidence type="ECO:0000256" key="4">
    <source>
        <dbReference type="ARBA" id="ARBA00022729"/>
    </source>
</evidence>
<dbReference type="Proteomes" id="UP000016023">
    <property type="component" value="Unassembled WGS sequence"/>
</dbReference>
<dbReference type="GO" id="GO:0006508">
    <property type="term" value="P:proteolysis"/>
    <property type="evidence" value="ECO:0007669"/>
    <property type="project" value="UniProtKB-KW"/>
</dbReference>
<evidence type="ECO:0000256" key="7">
    <source>
        <dbReference type="PIRSR" id="PIRSR600200-1"/>
    </source>
</evidence>
<sequence length="427" mass="48103">MKKVTYAILIAIVLASCSSNEQEYIEKKRVSPTVETPSFKTTVEEASEIALDFANKMEAKSNTRVIKKKSVANVEALRASSVQTRSSINAMGIDTLFYIVNFADSSGFAIVSADKRTDPLYAIIDEGNYNIKELEKENNDGFLLFLDRAILKELDDIKNYYGKELTRTVYPWEMTDAVKPILKTKWGQGGARKPNSYGRYCPNKVTGCVITAAAQILSHYGTPRSVGVSYDNNPEGITVLHWDRILADSEANDGRLDPNKTPESMNEIAHLCRCLGGLLDADYEFAKDSRFNSTGVNCSKFIKWLPNVGLHATKLRDYNETDIMQTIKKGQPVFGCGNRGYKKKLFWKKFTGGHAWVYDGYIVISWGQGHIERFIHCNWGWDGYQNGFYLSGNFRTSQGPKVDDTGRTRSGNEGDYVYNLEYSVIWK</sequence>
<reference evidence="10 11" key="1">
    <citation type="submission" date="2011-12" db="EMBL/GenBank/DDBJ databases">
        <title>The Genome Sequence of Prevotella micans F0438.</title>
        <authorList>
            <consortium name="The Broad Institute Genome Sequencing Platform"/>
            <person name="Earl A."/>
            <person name="Ward D."/>
            <person name="Feldgarden M."/>
            <person name="Gevers D."/>
            <person name="Izard J."/>
            <person name="Baranova O.V."/>
            <person name="Blanton J.M."/>
            <person name="Wade W.G."/>
            <person name="Dewhirst F.E."/>
            <person name="Young S.K."/>
            <person name="Zeng Q."/>
            <person name="Gargeya S."/>
            <person name="Fitzgerald M."/>
            <person name="Haas B."/>
            <person name="Abouelleil A."/>
            <person name="Alvarado L."/>
            <person name="Arachchi H.M."/>
            <person name="Berlin A."/>
            <person name="Chapman S.B."/>
            <person name="Gearin G."/>
            <person name="Goldberg J."/>
            <person name="Griggs A."/>
            <person name="Gujja S."/>
            <person name="Hansen M."/>
            <person name="Heiman D."/>
            <person name="Howarth C."/>
            <person name="Larimer J."/>
            <person name="Lui A."/>
            <person name="MacDonald P.J.P."/>
            <person name="McCowen C."/>
            <person name="Montmayeur A."/>
            <person name="Murphy C."/>
            <person name="Neiman D."/>
            <person name="Pearson M."/>
            <person name="Priest M."/>
            <person name="Roberts A."/>
            <person name="Saif S."/>
            <person name="Shea T."/>
            <person name="Sisk P."/>
            <person name="Stolte C."/>
            <person name="Sykes S."/>
            <person name="Wortman J."/>
            <person name="Nusbaum C."/>
            <person name="Birren B."/>
        </authorList>
    </citation>
    <scope>NUCLEOTIDE SEQUENCE [LARGE SCALE GENOMIC DNA]</scope>
    <source>
        <strain evidence="10 11">F0438</strain>
    </source>
</reference>
<feature type="signal peptide" evidence="8">
    <location>
        <begin position="1"/>
        <end position="21"/>
    </location>
</feature>
<protein>
    <recommendedName>
        <fullName evidence="2">Type IV secretion system putative lipoprotein virB7</fullName>
    </recommendedName>
</protein>
<feature type="active site" description="Nucleophile" evidence="7">
    <location>
        <position position="208"/>
    </location>
</feature>
<keyword evidence="5" id="KW-0378">Hydrolase</keyword>
<dbReference type="Pfam" id="PF13734">
    <property type="entry name" value="Inhibitor_I69"/>
    <property type="match status" value="1"/>
</dbReference>
<dbReference type="PROSITE" id="PS51257">
    <property type="entry name" value="PROKAR_LIPOPROTEIN"/>
    <property type="match status" value="1"/>
</dbReference>
<dbReference type="SUPFAM" id="SSF54001">
    <property type="entry name" value="Cysteine proteinases"/>
    <property type="match status" value="1"/>
</dbReference>
<name>H1Q483_9BACT</name>
<keyword evidence="4 8" id="KW-0732">Signal</keyword>
<feature type="domain" description="Spi protease inhibitor" evidence="9">
    <location>
        <begin position="42"/>
        <end position="135"/>
    </location>
</feature>
<evidence type="ECO:0000313" key="10">
    <source>
        <dbReference type="EMBL" id="EHO67864.1"/>
    </source>
</evidence>
<evidence type="ECO:0000256" key="5">
    <source>
        <dbReference type="ARBA" id="ARBA00022801"/>
    </source>
</evidence>
<evidence type="ECO:0000256" key="1">
    <source>
        <dbReference type="ARBA" id="ARBA00009693"/>
    </source>
</evidence>
<dbReference type="PRINTS" id="PR00797">
    <property type="entry name" value="STREPTOPAIN"/>
</dbReference>
<dbReference type="InterPro" id="IPR000200">
    <property type="entry name" value="Peptidase_C10"/>
</dbReference>
<accession>H1Q483</accession>
<keyword evidence="11" id="KW-1185">Reference proteome</keyword>
<dbReference type="STRING" id="883158.HMPREF9140_01721"/>
<evidence type="ECO:0000256" key="6">
    <source>
        <dbReference type="ARBA" id="ARBA00022807"/>
    </source>
</evidence>
<gene>
    <name evidence="10" type="ORF">HMPREF9140_01721</name>
</gene>
<comment type="similarity">
    <text evidence="1">Belongs to the peptidase C10 family.</text>
</comment>
<dbReference type="RefSeq" id="WP_006953252.1">
    <property type="nucleotide sequence ID" value="NZ_JH594523.1"/>
</dbReference>
<evidence type="ECO:0000256" key="3">
    <source>
        <dbReference type="ARBA" id="ARBA00022670"/>
    </source>
</evidence>
<dbReference type="InterPro" id="IPR025896">
    <property type="entry name" value="Spi_Prtas-inh"/>
</dbReference>